<dbReference type="InterPro" id="IPR005656">
    <property type="entry name" value="MmgE_PrpD"/>
</dbReference>
<comment type="similarity">
    <text evidence="1">Belongs to the PrpD family.</text>
</comment>
<dbReference type="OrthoDB" id="9797528at2"/>
<comment type="caution">
    <text evidence="4">The sequence shown here is derived from an EMBL/GenBank/DDBJ whole genome shotgun (WGS) entry which is preliminary data.</text>
</comment>
<dbReference type="GO" id="GO:0016829">
    <property type="term" value="F:lyase activity"/>
    <property type="evidence" value="ECO:0007669"/>
    <property type="project" value="InterPro"/>
</dbReference>
<dbReference type="Gene3D" id="1.10.4100.10">
    <property type="entry name" value="2-methylcitrate dehydratase PrpD"/>
    <property type="match status" value="1"/>
</dbReference>
<keyword evidence="5" id="KW-1185">Reference proteome</keyword>
<dbReference type="InterPro" id="IPR045337">
    <property type="entry name" value="MmgE_PrpD_C"/>
</dbReference>
<dbReference type="InterPro" id="IPR042183">
    <property type="entry name" value="MmgE/PrpD_sf_1"/>
</dbReference>
<dbReference type="Pfam" id="PF03972">
    <property type="entry name" value="MmgE_PrpD_N"/>
    <property type="match status" value="1"/>
</dbReference>
<dbReference type="Gene3D" id="3.30.1330.120">
    <property type="entry name" value="2-methylcitrate dehydratase PrpD"/>
    <property type="match status" value="1"/>
</dbReference>
<dbReference type="InterPro" id="IPR036148">
    <property type="entry name" value="MmgE/PrpD_sf"/>
</dbReference>
<reference evidence="4 5" key="1">
    <citation type="submission" date="2019-07" db="EMBL/GenBank/DDBJ databases">
        <title>Qingshengfaniella alkalisoli gen. nov., sp. nov., isolated from saline soil.</title>
        <authorList>
            <person name="Xu L."/>
            <person name="Huang X.-X."/>
            <person name="Sun J.-Q."/>
        </authorList>
    </citation>
    <scope>NUCLEOTIDE SEQUENCE [LARGE SCALE GENOMIC DNA]</scope>
    <source>
        <strain evidence="4 5">DSM 27279</strain>
    </source>
</reference>
<dbReference type="Proteomes" id="UP000318405">
    <property type="component" value="Unassembled WGS sequence"/>
</dbReference>
<feature type="domain" description="MmgE/PrpD N-terminal" evidence="2">
    <location>
        <begin position="15"/>
        <end position="250"/>
    </location>
</feature>
<evidence type="ECO:0000259" key="2">
    <source>
        <dbReference type="Pfam" id="PF03972"/>
    </source>
</evidence>
<name>A0A556AB07_9BURK</name>
<dbReference type="InterPro" id="IPR042188">
    <property type="entry name" value="MmgE/PrpD_sf_2"/>
</dbReference>
<accession>A0A556AB07</accession>
<evidence type="ECO:0000313" key="4">
    <source>
        <dbReference type="EMBL" id="TSH90051.1"/>
    </source>
</evidence>
<proteinExistence type="inferred from homology"/>
<evidence type="ECO:0000256" key="1">
    <source>
        <dbReference type="ARBA" id="ARBA00006174"/>
    </source>
</evidence>
<evidence type="ECO:0000313" key="5">
    <source>
        <dbReference type="Proteomes" id="UP000318405"/>
    </source>
</evidence>
<gene>
    <name evidence="4" type="ORF">FOZ76_19555</name>
</gene>
<dbReference type="PANTHER" id="PTHR16943:SF8">
    <property type="entry name" value="2-METHYLCITRATE DEHYDRATASE"/>
    <property type="match status" value="1"/>
</dbReference>
<dbReference type="SUPFAM" id="SSF103378">
    <property type="entry name" value="2-methylcitrate dehydratase PrpD"/>
    <property type="match status" value="1"/>
</dbReference>
<evidence type="ECO:0000259" key="3">
    <source>
        <dbReference type="Pfam" id="PF19305"/>
    </source>
</evidence>
<dbReference type="PANTHER" id="PTHR16943">
    <property type="entry name" value="2-METHYLCITRATE DEHYDRATASE-RELATED"/>
    <property type="match status" value="1"/>
</dbReference>
<sequence>MAKQENFDDTHSRGIAQFVAGLRYDKLPSEVRERTKLLLLDAFGCGLYGAHLEWSRILQRTLKNMDATRACTVWGTSEKLSASNAALVNGTQVQGFELDDAHHRGVVHLGAATLPALVAVAQDRGLSGKDFLTAAVAAYEIGPRVGICMTPDHIGQGWHPAGTIGIFAAAMGTARALGLDTEQTIHALGHAGTQSSGLMAAQYGAMVKRVHAGHAAQCGLLGAYFAENSLTGIRNVFECEYGGFCTTFSRSHDRFNMQDLTAGLGDVWETMNVSLKFYSCVFSGHTALNAITDIQEEHPFGPDDFERIVVHGSKVTMDHVGWKYKPEGMTAAQLNLPFCIATLLLEGDVFVDQFNDAAIQDPRRIALLEKVEVVEDPAITARGGKYRHMVRVEVFFKDGQRLERTVEVSRGSEKRFAPQSDIVSKFEKLARHVLPESQMNELRDTVLSLDSLDDAARLGELLTVR</sequence>
<feature type="domain" description="MmgE/PrpD C-terminal" evidence="3">
    <location>
        <begin position="278"/>
        <end position="449"/>
    </location>
</feature>
<organism evidence="4 5">
    <name type="scientific">Verticiella sediminum</name>
    <dbReference type="NCBI Taxonomy" id="1247510"/>
    <lineage>
        <taxon>Bacteria</taxon>
        <taxon>Pseudomonadati</taxon>
        <taxon>Pseudomonadota</taxon>
        <taxon>Betaproteobacteria</taxon>
        <taxon>Burkholderiales</taxon>
        <taxon>Alcaligenaceae</taxon>
        <taxon>Verticiella</taxon>
    </lineage>
</organism>
<dbReference type="AlphaFoldDB" id="A0A556AB07"/>
<dbReference type="RefSeq" id="WP_143949965.1">
    <property type="nucleotide sequence ID" value="NZ_BAABMB010000003.1"/>
</dbReference>
<dbReference type="InterPro" id="IPR045336">
    <property type="entry name" value="MmgE_PrpD_N"/>
</dbReference>
<dbReference type="EMBL" id="VLTJ01000039">
    <property type="protein sequence ID" value="TSH90051.1"/>
    <property type="molecule type" value="Genomic_DNA"/>
</dbReference>
<dbReference type="Pfam" id="PF19305">
    <property type="entry name" value="MmgE_PrpD_C"/>
    <property type="match status" value="1"/>
</dbReference>
<protein>
    <submittedName>
        <fullName evidence="4">MmgE/PrpD family protein</fullName>
    </submittedName>
</protein>